<protein>
    <submittedName>
        <fullName evidence="1">Uncharacterized protein</fullName>
    </submittedName>
</protein>
<evidence type="ECO:0000313" key="2">
    <source>
        <dbReference type="Proteomes" id="UP001163321"/>
    </source>
</evidence>
<reference evidence="1 2" key="1">
    <citation type="journal article" date="2022" name="bioRxiv">
        <title>The genome of the oomycete Peronosclerospora sorghi, a cosmopolitan pathogen of maize and sorghum, is inflated with dispersed pseudogenes.</title>
        <authorList>
            <person name="Fletcher K."/>
            <person name="Martin F."/>
            <person name="Isakeit T."/>
            <person name="Cavanaugh K."/>
            <person name="Magill C."/>
            <person name="Michelmore R."/>
        </authorList>
    </citation>
    <scope>NUCLEOTIDE SEQUENCE [LARGE SCALE GENOMIC DNA]</scope>
    <source>
        <strain evidence="1">P6</strain>
    </source>
</reference>
<name>A0ACC0VTE2_9STRA</name>
<sequence length="223" mass="24733">MTPGAIRARERRAALRKRAVVKDNSDGNANGEVCSYTDDDKGDELNTDDHKGAKRDSGESKFNNNNTKCEAACSDVAIVRKGGERDTADGKATEHKIDDDQGAECETNGNKGAERDSGGDKDIERDSGGDKDAECDPDGDKGAERDADGDNGAERELGMAKITTTTPTVKQLGISMYVYFYLKHLFISFPFRFLSSFFYYELAVPFSWAEEEYFSREEEYHSR</sequence>
<dbReference type="Proteomes" id="UP001163321">
    <property type="component" value="Chromosome 7"/>
</dbReference>
<comment type="caution">
    <text evidence="1">The sequence shown here is derived from an EMBL/GenBank/DDBJ whole genome shotgun (WGS) entry which is preliminary data.</text>
</comment>
<gene>
    <name evidence="1" type="ORF">PsorP6_014996</name>
</gene>
<dbReference type="EMBL" id="CM047586">
    <property type="protein sequence ID" value="KAI9909462.1"/>
    <property type="molecule type" value="Genomic_DNA"/>
</dbReference>
<evidence type="ECO:0000313" key="1">
    <source>
        <dbReference type="EMBL" id="KAI9909462.1"/>
    </source>
</evidence>
<accession>A0ACC0VTE2</accession>
<organism evidence="1 2">
    <name type="scientific">Peronosclerospora sorghi</name>
    <dbReference type="NCBI Taxonomy" id="230839"/>
    <lineage>
        <taxon>Eukaryota</taxon>
        <taxon>Sar</taxon>
        <taxon>Stramenopiles</taxon>
        <taxon>Oomycota</taxon>
        <taxon>Peronosporomycetes</taxon>
        <taxon>Peronosporales</taxon>
        <taxon>Peronosporaceae</taxon>
        <taxon>Peronosclerospora</taxon>
    </lineage>
</organism>
<proteinExistence type="predicted"/>
<keyword evidence="2" id="KW-1185">Reference proteome</keyword>